<dbReference type="EnsemblBacteria" id="ABF42383">
    <property type="protein sequence ID" value="ABF42383"/>
    <property type="gene ID" value="Acid345_3382"/>
</dbReference>
<reference evidence="1 2" key="1">
    <citation type="journal article" date="2009" name="Appl. Environ. Microbiol.">
        <title>Three genomes from the phylum Acidobacteria provide insight into the lifestyles of these microorganisms in soils.</title>
        <authorList>
            <person name="Ward N.L."/>
            <person name="Challacombe J.F."/>
            <person name="Janssen P.H."/>
            <person name="Henrissat B."/>
            <person name="Coutinho P.M."/>
            <person name="Wu M."/>
            <person name="Xie G."/>
            <person name="Haft D.H."/>
            <person name="Sait M."/>
            <person name="Badger J."/>
            <person name="Barabote R.D."/>
            <person name="Bradley B."/>
            <person name="Brettin T.S."/>
            <person name="Brinkac L.M."/>
            <person name="Bruce D."/>
            <person name="Creasy T."/>
            <person name="Daugherty S.C."/>
            <person name="Davidsen T.M."/>
            <person name="DeBoy R.T."/>
            <person name="Detter J.C."/>
            <person name="Dodson R.J."/>
            <person name="Durkin A.S."/>
            <person name="Ganapathy A."/>
            <person name="Gwinn-Giglio M."/>
            <person name="Han C.S."/>
            <person name="Khouri H."/>
            <person name="Kiss H."/>
            <person name="Kothari S.P."/>
            <person name="Madupu R."/>
            <person name="Nelson K.E."/>
            <person name="Nelson W.C."/>
            <person name="Paulsen I."/>
            <person name="Penn K."/>
            <person name="Ren Q."/>
            <person name="Rosovitz M.J."/>
            <person name="Selengut J.D."/>
            <person name="Shrivastava S."/>
            <person name="Sullivan S.A."/>
            <person name="Tapia R."/>
            <person name="Thompson L.S."/>
            <person name="Watkins K.L."/>
            <person name="Yang Q."/>
            <person name="Yu C."/>
            <person name="Zafar N."/>
            <person name="Zhou L."/>
            <person name="Kuske C.R."/>
        </authorList>
    </citation>
    <scope>NUCLEOTIDE SEQUENCE [LARGE SCALE GENOMIC DNA]</scope>
    <source>
        <strain evidence="1 2">Ellin345</strain>
    </source>
</reference>
<dbReference type="STRING" id="204669.Acid345_3382"/>
<name>Q1IL67_KORVE</name>
<dbReference type="eggNOG" id="ENOG502ZRWY">
    <property type="taxonomic scope" value="Bacteria"/>
</dbReference>
<gene>
    <name evidence="1" type="ordered locus">Acid345_3382</name>
</gene>
<proteinExistence type="predicted"/>
<keyword evidence="2" id="KW-1185">Reference proteome</keyword>
<dbReference type="KEGG" id="aba:Acid345_3382"/>
<dbReference type="EMBL" id="CP000360">
    <property type="protein sequence ID" value="ABF42383.1"/>
    <property type="molecule type" value="Genomic_DNA"/>
</dbReference>
<dbReference type="HOGENOM" id="CLU_1822801_0_0_0"/>
<dbReference type="AlphaFoldDB" id="Q1IL67"/>
<sequence>MFPDHAAEAERRIHEVLTGNKPWPLPNEARAVLRILRDHKGARNAISIAALTEKTGLDAREVKEQVRSLVVDFKLKICGSRVQPYGYYVATSSEEIEAGIRPLYGEGVSLFRRVRALGGDQAVKEMEGQIRAALDQEAVNG</sequence>
<protein>
    <recommendedName>
        <fullName evidence="3">Helix-turn-helix type 11 domain-containing protein</fullName>
    </recommendedName>
</protein>
<organism evidence="1 2">
    <name type="scientific">Koribacter versatilis (strain Ellin345)</name>
    <dbReference type="NCBI Taxonomy" id="204669"/>
    <lineage>
        <taxon>Bacteria</taxon>
        <taxon>Pseudomonadati</taxon>
        <taxon>Acidobacteriota</taxon>
        <taxon>Terriglobia</taxon>
        <taxon>Terriglobales</taxon>
        <taxon>Candidatus Korobacteraceae</taxon>
        <taxon>Candidatus Korobacter</taxon>
    </lineage>
</organism>
<evidence type="ECO:0000313" key="1">
    <source>
        <dbReference type="EMBL" id="ABF42383.1"/>
    </source>
</evidence>
<evidence type="ECO:0000313" key="2">
    <source>
        <dbReference type="Proteomes" id="UP000002432"/>
    </source>
</evidence>
<dbReference type="Proteomes" id="UP000002432">
    <property type="component" value="Chromosome"/>
</dbReference>
<evidence type="ECO:0008006" key="3">
    <source>
        <dbReference type="Google" id="ProtNLM"/>
    </source>
</evidence>
<accession>Q1IL67</accession>